<sequence length="114" mass="13058">MTLSLIGYSGFPIKFFILLRILFRAMISRGSRGVPRTELAYVISLQNFFKFGVAPLMLPQQMMAEEITLSTTDLQKICSILLQTLKDLNFFKKAASSFSDLFEDKTCKSRRFEV</sequence>
<gene>
    <name evidence="2" type="ORF">AMECASPLE_027255</name>
</gene>
<keyword evidence="1" id="KW-0472">Membrane</keyword>
<proteinExistence type="predicted"/>
<feature type="transmembrane region" description="Helical" evidence="1">
    <location>
        <begin position="6"/>
        <end position="23"/>
    </location>
</feature>
<keyword evidence="3" id="KW-1185">Reference proteome</keyword>
<evidence type="ECO:0000256" key="1">
    <source>
        <dbReference type="SAM" id="Phobius"/>
    </source>
</evidence>
<name>A0ABV0ZQ00_9TELE</name>
<keyword evidence="1" id="KW-0812">Transmembrane</keyword>
<dbReference type="EMBL" id="JAHRIP010068699">
    <property type="protein sequence ID" value="MEQ2308334.1"/>
    <property type="molecule type" value="Genomic_DNA"/>
</dbReference>
<evidence type="ECO:0000313" key="2">
    <source>
        <dbReference type="EMBL" id="MEQ2308334.1"/>
    </source>
</evidence>
<dbReference type="Proteomes" id="UP001469553">
    <property type="component" value="Unassembled WGS sequence"/>
</dbReference>
<protein>
    <submittedName>
        <fullName evidence="2">Uncharacterized protein</fullName>
    </submittedName>
</protein>
<accession>A0ABV0ZQ00</accession>
<comment type="caution">
    <text evidence="2">The sequence shown here is derived from an EMBL/GenBank/DDBJ whole genome shotgun (WGS) entry which is preliminary data.</text>
</comment>
<reference evidence="2 3" key="1">
    <citation type="submission" date="2021-06" db="EMBL/GenBank/DDBJ databases">
        <authorList>
            <person name="Palmer J.M."/>
        </authorList>
    </citation>
    <scope>NUCLEOTIDE SEQUENCE [LARGE SCALE GENOMIC DNA]</scope>
    <source>
        <strain evidence="2 3">AS_MEX2019</strain>
        <tissue evidence="2">Muscle</tissue>
    </source>
</reference>
<evidence type="ECO:0000313" key="3">
    <source>
        <dbReference type="Proteomes" id="UP001469553"/>
    </source>
</evidence>
<keyword evidence="1" id="KW-1133">Transmembrane helix</keyword>
<organism evidence="2 3">
    <name type="scientific">Ameca splendens</name>
    <dbReference type="NCBI Taxonomy" id="208324"/>
    <lineage>
        <taxon>Eukaryota</taxon>
        <taxon>Metazoa</taxon>
        <taxon>Chordata</taxon>
        <taxon>Craniata</taxon>
        <taxon>Vertebrata</taxon>
        <taxon>Euteleostomi</taxon>
        <taxon>Actinopterygii</taxon>
        <taxon>Neopterygii</taxon>
        <taxon>Teleostei</taxon>
        <taxon>Neoteleostei</taxon>
        <taxon>Acanthomorphata</taxon>
        <taxon>Ovalentaria</taxon>
        <taxon>Atherinomorphae</taxon>
        <taxon>Cyprinodontiformes</taxon>
        <taxon>Goodeidae</taxon>
        <taxon>Ameca</taxon>
    </lineage>
</organism>